<evidence type="ECO:0000313" key="2">
    <source>
        <dbReference type="Proteomes" id="UP000177010"/>
    </source>
</evidence>
<sequence length="129" mass="15229">MDPINEPATIQRAKQFLKDYRQWQLRKHSFSKWLNQPDTEMPQTAKQADFECQLRLRTLAAMREIDQPTALLADLLTDRYIHHLTIPQTVADLSTKYHQGYLAERTVNRYQNRALLIFAYACPRILLVK</sequence>
<evidence type="ECO:0000313" key="1">
    <source>
        <dbReference type="EMBL" id="OFA12179.1"/>
    </source>
</evidence>
<proteinExistence type="predicted"/>
<protein>
    <submittedName>
        <fullName evidence="1">Uncharacterized protein</fullName>
    </submittedName>
</protein>
<gene>
    <name evidence="1" type="ORF">LASUN_07310</name>
</gene>
<dbReference type="EMBL" id="MIQE01000009">
    <property type="protein sequence ID" value="OFA12179.1"/>
    <property type="molecule type" value="Genomic_DNA"/>
</dbReference>
<reference evidence="1 2" key="1">
    <citation type="submission" date="2016-09" db="EMBL/GenBank/DDBJ databases">
        <title>Genome Sequence of Lactobacillus sunkii Strain CG01.</title>
        <authorList>
            <person name="Poehlein A."/>
            <person name="Gabris C."/>
            <person name="Bengelsdorf F.R."/>
            <person name="Duerre P."/>
            <person name="Daniel R."/>
        </authorList>
    </citation>
    <scope>NUCLEOTIDE SEQUENCE [LARGE SCALE GENOMIC DNA]</scope>
    <source>
        <strain evidence="1 2">CG_D</strain>
    </source>
</reference>
<dbReference type="STRING" id="481719.LASUN_07310"/>
<comment type="caution">
    <text evidence="1">The sequence shown here is derived from an EMBL/GenBank/DDBJ whole genome shotgun (WGS) entry which is preliminary data.</text>
</comment>
<dbReference type="RefSeq" id="WP_070367388.1">
    <property type="nucleotide sequence ID" value="NZ_JAZHVW010000018.1"/>
</dbReference>
<accession>A0A1E7XGK2</accession>
<dbReference type="AlphaFoldDB" id="A0A1E7XGK2"/>
<dbReference type="Proteomes" id="UP000177010">
    <property type="component" value="Unassembled WGS sequence"/>
</dbReference>
<organism evidence="1 2">
    <name type="scientific">Lentilactobacillus sunkii</name>
    <dbReference type="NCBI Taxonomy" id="481719"/>
    <lineage>
        <taxon>Bacteria</taxon>
        <taxon>Bacillati</taxon>
        <taxon>Bacillota</taxon>
        <taxon>Bacilli</taxon>
        <taxon>Lactobacillales</taxon>
        <taxon>Lactobacillaceae</taxon>
        <taxon>Lentilactobacillus</taxon>
    </lineage>
</organism>
<name>A0A1E7XGK2_9LACO</name>